<keyword evidence="3" id="KW-0732">Signal</keyword>
<organism evidence="4 5">
    <name type="scientific">Caenorhabditis auriculariae</name>
    <dbReference type="NCBI Taxonomy" id="2777116"/>
    <lineage>
        <taxon>Eukaryota</taxon>
        <taxon>Metazoa</taxon>
        <taxon>Ecdysozoa</taxon>
        <taxon>Nematoda</taxon>
        <taxon>Chromadorea</taxon>
        <taxon>Rhabditida</taxon>
        <taxon>Rhabditina</taxon>
        <taxon>Rhabditomorpha</taxon>
        <taxon>Rhabditoidea</taxon>
        <taxon>Rhabditidae</taxon>
        <taxon>Peloderinae</taxon>
        <taxon>Caenorhabditis</taxon>
    </lineage>
</organism>
<evidence type="ECO:0000256" key="2">
    <source>
        <dbReference type="SAM" id="Phobius"/>
    </source>
</evidence>
<keyword evidence="5" id="KW-1185">Reference proteome</keyword>
<comment type="caution">
    <text evidence="4">The sequence shown here is derived from an EMBL/GenBank/DDBJ whole genome shotgun (WGS) entry which is preliminary data.</text>
</comment>
<keyword evidence="2" id="KW-1133">Transmembrane helix</keyword>
<feature type="signal peptide" evidence="3">
    <location>
        <begin position="1"/>
        <end position="27"/>
    </location>
</feature>
<sequence length="316" mass="35345">MLTFWILDVMTLIQLSLLFLFYSSSNSDQQLHENFATSSSALENESKEKTSLDISLSTFTVSVVLLCQTVLCLTVFLIRNLWKTTTPNMLALTFYSLVSSISLYYINDYQKEDFRLEKDLAQSSLDHENLQKITIALIINQEAVGKRDDQHYQSPSRLHNNTRWEDALASPCYSPSEHRNSSEKDSKTEIAFQRYAAAGVLLLMETGTGCRGSERARDRGPEGVRGEAVTTAVVPTTGQSLQPLANNTRRGTRLLNPFSMFKLAIFNFCTIVEGLTKEALRDRHRVGTSENNQPSSEAMLTSPAPSGIHFPAIAFL</sequence>
<reference evidence="4" key="1">
    <citation type="submission" date="2020-10" db="EMBL/GenBank/DDBJ databases">
        <authorList>
            <person name="Kikuchi T."/>
        </authorList>
    </citation>
    <scope>NUCLEOTIDE SEQUENCE</scope>
    <source>
        <strain evidence="4">NKZ352</strain>
    </source>
</reference>
<feature type="compositionally biased region" description="Polar residues" evidence="1">
    <location>
        <begin position="288"/>
        <end position="299"/>
    </location>
</feature>
<feature type="transmembrane region" description="Helical" evidence="2">
    <location>
        <begin position="89"/>
        <end position="106"/>
    </location>
</feature>
<evidence type="ECO:0000256" key="1">
    <source>
        <dbReference type="SAM" id="MobiDB-lite"/>
    </source>
</evidence>
<proteinExistence type="predicted"/>
<dbReference type="AlphaFoldDB" id="A0A8S1GTY6"/>
<dbReference type="EMBL" id="CAJGYM010000005">
    <property type="protein sequence ID" value="CAD6187047.1"/>
    <property type="molecule type" value="Genomic_DNA"/>
</dbReference>
<keyword evidence="2" id="KW-0812">Transmembrane</keyword>
<evidence type="ECO:0000313" key="5">
    <source>
        <dbReference type="Proteomes" id="UP000835052"/>
    </source>
</evidence>
<name>A0A8S1GTY6_9PELO</name>
<evidence type="ECO:0000313" key="4">
    <source>
        <dbReference type="EMBL" id="CAD6187047.1"/>
    </source>
</evidence>
<feature type="chain" id="PRO_5035941755" evidence="3">
    <location>
        <begin position="28"/>
        <end position="316"/>
    </location>
</feature>
<dbReference type="Proteomes" id="UP000835052">
    <property type="component" value="Unassembled WGS sequence"/>
</dbReference>
<evidence type="ECO:0000256" key="3">
    <source>
        <dbReference type="SAM" id="SignalP"/>
    </source>
</evidence>
<gene>
    <name evidence="4" type="ORF">CAUJ_LOCUS2966</name>
</gene>
<protein>
    <submittedName>
        <fullName evidence="4">Uncharacterized protein</fullName>
    </submittedName>
</protein>
<accession>A0A8S1GTY6</accession>
<feature type="transmembrane region" description="Helical" evidence="2">
    <location>
        <begin position="54"/>
        <end position="77"/>
    </location>
</feature>
<feature type="region of interest" description="Disordered" evidence="1">
    <location>
        <begin position="285"/>
        <end position="304"/>
    </location>
</feature>
<keyword evidence="2" id="KW-0472">Membrane</keyword>